<feature type="transmembrane region" description="Helical" evidence="1">
    <location>
        <begin position="58"/>
        <end position="82"/>
    </location>
</feature>
<feature type="transmembrane region" description="Helical" evidence="1">
    <location>
        <begin position="89"/>
        <end position="110"/>
    </location>
</feature>
<evidence type="ECO:0000313" key="3">
    <source>
        <dbReference type="Proteomes" id="UP000600918"/>
    </source>
</evidence>
<sequence length="117" mass="13472">MFMFWGNWTIDEEQSVDNQSLLSSEIIKTANIRKRSDVPTYYLYKTHWRNDAEIQRHYWTASFLLPLGSIFVLAVVVILMVLFKRCPHIVAAIVAGILGIILIFVTLVSLNHTPTYS</sequence>
<protein>
    <submittedName>
        <fullName evidence="2">Uncharacterized protein</fullName>
    </submittedName>
</protein>
<dbReference type="EMBL" id="JACSDY010000014">
    <property type="protein sequence ID" value="KAF7408981.1"/>
    <property type="molecule type" value="Genomic_DNA"/>
</dbReference>
<dbReference type="OrthoDB" id="7669960at2759"/>
<proteinExistence type="predicted"/>
<evidence type="ECO:0000313" key="2">
    <source>
        <dbReference type="EMBL" id="KAF7408981.1"/>
    </source>
</evidence>
<dbReference type="AlphaFoldDB" id="A0A834KLJ5"/>
<keyword evidence="1" id="KW-1133">Transmembrane helix</keyword>
<name>A0A834KLJ5_VESPE</name>
<reference evidence="2" key="1">
    <citation type="journal article" date="2020" name="G3 (Bethesda)">
        <title>High-Quality Assemblies for Three Invasive Social Wasps from the &lt;i&gt;Vespula&lt;/i&gt; Genus.</title>
        <authorList>
            <person name="Harrop T.W.R."/>
            <person name="Guhlin J."/>
            <person name="McLaughlin G.M."/>
            <person name="Permina E."/>
            <person name="Stockwell P."/>
            <person name="Gilligan J."/>
            <person name="Le Lec M.F."/>
            <person name="Gruber M.A.M."/>
            <person name="Quinn O."/>
            <person name="Lovegrove M."/>
            <person name="Duncan E.J."/>
            <person name="Remnant E.J."/>
            <person name="Van Eeckhoven J."/>
            <person name="Graham B."/>
            <person name="Knapp R.A."/>
            <person name="Langford K.W."/>
            <person name="Kronenberg Z."/>
            <person name="Press M.O."/>
            <person name="Eacker S.M."/>
            <person name="Wilson-Rankin E.E."/>
            <person name="Purcell J."/>
            <person name="Lester P.J."/>
            <person name="Dearden P.K."/>
        </authorList>
    </citation>
    <scope>NUCLEOTIDE SEQUENCE</scope>
    <source>
        <strain evidence="2">Volc-1</strain>
    </source>
</reference>
<evidence type="ECO:0000256" key="1">
    <source>
        <dbReference type="SAM" id="Phobius"/>
    </source>
</evidence>
<keyword evidence="3" id="KW-1185">Reference proteome</keyword>
<comment type="caution">
    <text evidence="2">The sequence shown here is derived from an EMBL/GenBank/DDBJ whole genome shotgun (WGS) entry which is preliminary data.</text>
</comment>
<keyword evidence="1" id="KW-0472">Membrane</keyword>
<organism evidence="2 3">
    <name type="scientific">Vespula pensylvanica</name>
    <name type="common">Western yellow jacket</name>
    <name type="synonym">Wasp</name>
    <dbReference type="NCBI Taxonomy" id="30213"/>
    <lineage>
        <taxon>Eukaryota</taxon>
        <taxon>Metazoa</taxon>
        <taxon>Ecdysozoa</taxon>
        <taxon>Arthropoda</taxon>
        <taxon>Hexapoda</taxon>
        <taxon>Insecta</taxon>
        <taxon>Pterygota</taxon>
        <taxon>Neoptera</taxon>
        <taxon>Endopterygota</taxon>
        <taxon>Hymenoptera</taxon>
        <taxon>Apocrita</taxon>
        <taxon>Aculeata</taxon>
        <taxon>Vespoidea</taxon>
        <taxon>Vespidae</taxon>
        <taxon>Vespinae</taxon>
        <taxon>Vespula</taxon>
    </lineage>
</organism>
<accession>A0A834KLJ5</accession>
<gene>
    <name evidence="2" type="ORF">H0235_013833</name>
</gene>
<dbReference type="SUPFAM" id="SSF82866">
    <property type="entry name" value="Multidrug efflux transporter AcrB transmembrane domain"/>
    <property type="match status" value="1"/>
</dbReference>
<keyword evidence="1" id="KW-0812">Transmembrane</keyword>
<dbReference type="Proteomes" id="UP000600918">
    <property type="component" value="Unassembled WGS sequence"/>
</dbReference>